<organism evidence="2 3">
    <name type="scientific">Kipferlia bialata</name>
    <dbReference type="NCBI Taxonomy" id="797122"/>
    <lineage>
        <taxon>Eukaryota</taxon>
        <taxon>Metamonada</taxon>
        <taxon>Carpediemonas-like organisms</taxon>
        <taxon>Kipferlia</taxon>
    </lineage>
</organism>
<keyword evidence="3" id="KW-1185">Reference proteome</keyword>
<dbReference type="InterPro" id="IPR011989">
    <property type="entry name" value="ARM-like"/>
</dbReference>
<dbReference type="Gene3D" id="1.25.10.10">
    <property type="entry name" value="Leucine-rich Repeat Variant"/>
    <property type="match status" value="1"/>
</dbReference>
<dbReference type="InterPro" id="IPR045478">
    <property type="entry name" value="Exportin-5_C"/>
</dbReference>
<name>A0A9K3D3P5_9EUKA</name>
<protein>
    <recommendedName>
        <fullName evidence="1">Exportin-5 C-terminal domain-containing protein</fullName>
    </recommendedName>
</protein>
<dbReference type="Proteomes" id="UP000265618">
    <property type="component" value="Unassembled WGS sequence"/>
</dbReference>
<evidence type="ECO:0000313" key="3">
    <source>
        <dbReference type="Proteomes" id="UP000265618"/>
    </source>
</evidence>
<feature type="domain" description="Exportin-5 C-terminal" evidence="1">
    <location>
        <begin position="62"/>
        <end position="247"/>
    </location>
</feature>
<sequence length="719" mass="76600">MLISVCIPEEAVQLSCTRCQTHLVSSPEAAPFPSPSGHCTTTSTGKAKKKQAQTAATTTFTMSAAVTAQLRGLLSSLMQYRCAHAVVVARVIGCIQAFGAFLSFPGNEDLTHPLCSHLLNHASWCCPDLEVEVRALQAQSRPELIHLSRDTLATRRKACTALLELVTRHNVGAHLFPVLGQLSQTVTTLYNTSQLTEGEMVYVSEALAAVGALLPMEQRPAFFHHLLASQRQQLTDPAFVAALQAPDQPQALLTHLGIGKPISAVTVQDWERRRGPFYALNCYLAVGTRYCIATPSSDVRAALLTGATDGTLASVWEEVVPIILALLNIVVKIPAVYSPGACMPAIRVSGLLRNGDSQSTADIESDLSEGDYASLYTWKMAENCCDILARSVMDGSLYPLCETGALAKTLSPQALGQYIKALPIEHMSLDLVATVCRHLLAPLAQHTKPASQTGVAIIVGIVEGLLPKIAQRAVSASQGFQGAGFLVLPEDTSGPEKDMAAERIAIELAKGLVSALTRLLVPRLKTEAPFLSSNPALFVKTLAILPHLVQAFPSAVCASFMPRFGSILPHLPKTDAPGEASVPAVLVEVLSACVSVLRAGKHHDEENALVGVFCEIYLCLGRDFASTGAIAPVRQGFPDQTQHQQFEAMLIGAKDAKARRALGTSYLTAIGFIDADAKSHKTAPRGGIVNLNMNVAGRAPAASNEPIDLGGAMERQLDR</sequence>
<reference evidence="2 3" key="1">
    <citation type="journal article" date="2018" name="PLoS ONE">
        <title>The draft genome of Kipferlia bialata reveals reductive genome evolution in fornicate parasites.</title>
        <authorList>
            <person name="Tanifuji G."/>
            <person name="Takabayashi S."/>
            <person name="Kume K."/>
            <person name="Takagi M."/>
            <person name="Nakayama T."/>
            <person name="Kamikawa R."/>
            <person name="Inagaki Y."/>
            <person name="Hashimoto T."/>
        </authorList>
    </citation>
    <scope>NUCLEOTIDE SEQUENCE [LARGE SCALE GENOMIC DNA]</scope>
    <source>
        <strain evidence="2">NY0173</strain>
    </source>
</reference>
<accession>A0A9K3D3P5</accession>
<comment type="caution">
    <text evidence="2">The sequence shown here is derived from an EMBL/GenBank/DDBJ whole genome shotgun (WGS) entry which is preliminary data.</text>
</comment>
<proteinExistence type="predicted"/>
<dbReference type="AlphaFoldDB" id="A0A9K3D3P5"/>
<dbReference type="Pfam" id="PF19273">
    <property type="entry name" value="Exportin-5"/>
    <property type="match status" value="1"/>
</dbReference>
<dbReference type="EMBL" id="BDIP01002725">
    <property type="protein sequence ID" value="GIQ86734.1"/>
    <property type="molecule type" value="Genomic_DNA"/>
</dbReference>
<gene>
    <name evidence="2" type="ORF">KIPB_008640</name>
</gene>
<evidence type="ECO:0000313" key="2">
    <source>
        <dbReference type="EMBL" id="GIQ86734.1"/>
    </source>
</evidence>
<evidence type="ECO:0000259" key="1">
    <source>
        <dbReference type="Pfam" id="PF19273"/>
    </source>
</evidence>